<evidence type="ECO:0000259" key="3">
    <source>
        <dbReference type="PROSITE" id="PS50280"/>
    </source>
</evidence>
<dbReference type="InterPro" id="IPR003616">
    <property type="entry name" value="Post-SET_dom"/>
</dbReference>
<keyword evidence="2" id="KW-0949">S-adenosyl-L-methionine</keyword>
<keyword evidence="6" id="KW-1185">Reference proteome</keyword>
<sequence length="177" mass="19231">MWPPPEPDCRLHPAVEVRPSPIAGEGLFTRVSLPAGTAVSCIGGRLVPGNELRRLLRAGAGYVDTITVTADVHLVLPPGRPNGKGNHGCDPNLWWSAPYTLAARRDIAAGEELTNDYATSTGEEDFVMPCRCGSPLCRGSVTGNDWSRPDLQRRYGDHWVPDLLARIHASRRPRSSS</sequence>
<dbReference type="RefSeq" id="WP_213004671.1">
    <property type="nucleotide sequence ID" value="NZ_BOQN01000005.1"/>
</dbReference>
<dbReference type="InterPro" id="IPR001214">
    <property type="entry name" value="SET_dom"/>
</dbReference>
<reference evidence="5 6" key="1">
    <citation type="submission" date="2021-03" db="EMBL/GenBank/DDBJ databases">
        <title>Whole genome shotgun sequence of Actinoplanes toevensis NBRC 105298.</title>
        <authorList>
            <person name="Komaki H."/>
            <person name="Tamura T."/>
        </authorList>
    </citation>
    <scope>NUCLEOTIDE SEQUENCE [LARGE SCALE GENOMIC DNA]</scope>
    <source>
        <strain evidence="5 6">NBRC 105298</strain>
    </source>
</reference>
<dbReference type="InterPro" id="IPR046341">
    <property type="entry name" value="SET_dom_sf"/>
</dbReference>
<dbReference type="PROSITE" id="PS50868">
    <property type="entry name" value="POST_SET"/>
    <property type="match status" value="1"/>
</dbReference>
<evidence type="ECO:0000256" key="2">
    <source>
        <dbReference type="ARBA" id="ARBA00022691"/>
    </source>
</evidence>
<dbReference type="PROSITE" id="PS50280">
    <property type="entry name" value="SET"/>
    <property type="match status" value="1"/>
</dbReference>
<gene>
    <name evidence="5" type="ORF">Ato02nite_004870</name>
</gene>
<comment type="caution">
    <text evidence="5">The sequence shown here is derived from an EMBL/GenBank/DDBJ whole genome shotgun (WGS) entry which is preliminary data.</text>
</comment>
<proteinExistence type="predicted"/>
<dbReference type="Proteomes" id="UP000677082">
    <property type="component" value="Unassembled WGS sequence"/>
</dbReference>
<dbReference type="Gene3D" id="2.170.270.10">
    <property type="entry name" value="SET domain"/>
    <property type="match status" value="1"/>
</dbReference>
<dbReference type="EMBL" id="BOQN01000005">
    <property type="protein sequence ID" value="GIM88694.1"/>
    <property type="molecule type" value="Genomic_DNA"/>
</dbReference>
<feature type="domain" description="Post-SET" evidence="4">
    <location>
        <begin position="126"/>
        <end position="142"/>
    </location>
</feature>
<dbReference type="SUPFAM" id="SSF82199">
    <property type="entry name" value="SET domain"/>
    <property type="match status" value="1"/>
</dbReference>
<dbReference type="GO" id="GO:0016740">
    <property type="term" value="F:transferase activity"/>
    <property type="evidence" value="ECO:0007669"/>
    <property type="project" value="UniProtKB-KW"/>
</dbReference>
<evidence type="ECO:0000259" key="4">
    <source>
        <dbReference type="PROSITE" id="PS50868"/>
    </source>
</evidence>
<evidence type="ECO:0000256" key="1">
    <source>
        <dbReference type="ARBA" id="ARBA00022679"/>
    </source>
</evidence>
<evidence type="ECO:0000313" key="5">
    <source>
        <dbReference type="EMBL" id="GIM88694.1"/>
    </source>
</evidence>
<dbReference type="AlphaFoldDB" id="A0A919T6K4"/>
<keyword evidence="1" id="KW-0808">Transferase</keyword>
<dbReference type="Pfam" id="PF00856">
    <property type="entry name" value="SET"/>
    <property type="match status" value="1"/>
</dbReference>
<feature type="domain" description="SET" evidence="3">
    <location>
        <begin position="13"/>
        <end position="118"/>
    </location>
</feature>
<evidence type="ECO:0000313" key="6">
    <source>
        <dbReference type="Proteomes" id="UP000677082"/>
    </source>
</evidence>
<dbReference type="SMART" id="SM00317">
    <property type="entry name" value="SET"/>
    <property type="match status" value="1"/>
</dbReference>
<accession>A0A919T6K4</accession>
<evidence type="ECO:0008006" key="7">
    <source>
        <dbReference type="Google" id="ProtNLM"/>
    </source>
</evidence>
<protein>
    <recommendedName>
        <fullName evidence="7">Post-SET domain-containing protein</fullName>
    </recommendedName>
</protein>
<organism evidence="5 6">
    <name type="scientific">Paractinoplanes toevensis</name>
    <dbReference type="NCBI Taxonomy" id="571911"/>
    <lineage>
        <taxon>Bacteria</taxon>
        <taxon>Bacillati</taxon>
        <taxon>Actinomycetota</taxon>
        <taxon>Actinomycetes</taxon>
        <taxon>Micromonosporales</taxon>
        <taxon>Micromonosporaceae</taxon>
        <taxon>Paractinoplanes</taxon>
    </lineage>
</organism>
<name>A0A919T6K4_9ACTN</name>